<dbReference type="EMBL" id="JAFCMP010000223">
    <property type="protein sequence ID" value="KAG5182819.1"/>
    <property type="molecule type" value="Genomic_DNA"/>
</dbReference>
<sequence length="148" mass="16131">MLQGVRPHTSCWNALLDALGRAKQLDQMLATYREMLASGQVPNVITLGTLLAHAGAAGQSGVAEEIWREMRQRRMTPGVKSYGALVNCYAVAGEPEKAEAKLAEMRQSTTTAPDAIMYCSLMKAYFSKGRLDEAVLIIDRMRASGVQP</sequence>
<dbReference type="AlphaFoldDB" id="A0A835YXT8"/>
<comment type="caution">
    <text evidence="3">The sequence shown here is derived from an EMBL/GenBank/DDBJ whole genome shotgun (WGS) entry which is preliminary data.</text>
</comment>
<feature type="repeat" description="PPR" evidence="2">
    <location>
        <begin position="8"/>
        <end position="42"/>
    </location>
</feature>
<dbReference type="InterPro" id="IPR002885">
    <property type="entry name" value="PPR_rpt"/>
</dbReference>
<reference evidence="3" key="1">
    <citation type="submission" date="2021-02" db="EMBL/GenBank/DDBJ databases">
        <title>First Annotated Genome of the Yellow-green Alga Tribonema minus.</title>
        <authorList>
            <person name="Mahan K.M."/>
        </authorList>
    </citation>
    <scope>NUCLEOTIDE SEQUENCE</scope>
    <source>
        <strain evidence="3">UTEX B ZZ1240</strain>
    </source>
</reference>
<evidence type="ECO:0000313" key="3">
    <source>
        <dbReference type="EMBL" id="KAG5182819.1"/>
    </source>
</evidence>
<dbReference type="NCBIfam" id="TIGR00756">
    <property type="entry name" value="PPR"/>
    <property type="match status" value="3"/>
</dbReference>
<evidence type="ECO:0008006" key="5">
    <source>
        <dbReference type="Google" id="ProtNLM"/>
    </source>
</evidence>
<dbReference type="PANTHER" id="PTHR47447:SF17">
    <property type="entry name" value="OS12G0638900 PROTEIN"/>
    <property type="match status" value="1"/>
</dbReference>
<dbReference type="OrthoDB" id="185373at2759"/>
<proteinExistence type="predicted"/>
<evidence type="ECO:0000256" key="2">
    <source>
        <dbReference type="PROSITE-ProRule" id="PRU00708"/>
    </source>
</evidence>
<dbReference type="Proteomes" id="UP000664859">
    <property type="component" value="Unassembled WGS sequence"/>
</dbReference>
<protein>
    <recommendedName>
        <fullName evidence="5">Pentatricopeptide repeat-containing protein</fullName>
    </recommendedName>
</protein>
<accession>A0A835YXT8</accession>
<gene>
    <name evidence="3" type="ORF">JKP88DRAFT_317226</name>
</gene>
<organism evidence="3 4">
    <name type="scientific">Tribonema minus</name>
    <dbReference type="NCBI Taxonomy" id="303371"/>
    <lineage>
        <taxon>Eukaryota</taxon>
        <taxon>Sar</taxon>
        <taxon>Stramenopiles</taxon>
        <taxon>Ochrophyta</taxon>
        <taxon>PX clade</taxon>
        <taxon>Xanthophyceae</taxon>
        <taxon>Tribonematales</taxon>
        <taxon>Tribonemataceae</taxon>
        <taxon>Tribonema</taxon>
    </lineage>
</organism>
<dbReference type="PROSITE" id="PS51375">
    <property type="entry name" value="PPR"/>
    <property type="match status" value="3"/>
</dbReference>
<feature type="repeat" description="PPR" evidence="2">
    <location>
        <begin position="114"/>
        <end position="148"/>
    </location>
</feature>
<evidence type="ECO:0000256" key="1">
    <source>
        <dbReference type="ARBA" id="ARBA00022737"/>
    </source>
</evidence>
<dbReference type="Pfam" id="PF01535">
    <property type="entry name" value="PPR"/>
    <property type="match status" value="2"/>
</dbReference>
<feature type="repeat" description="PPR" evidence="2">
    <location>
        <begin position="43"/>
        <end position="77"/>
    </location>
</feature>
<dbReference type="PANTHER" id="PTHR47447">
    <property type="entry name" value="OS03G0856100 PROTEIN"/>
    <property type="match status" value="1"/>
</dbReference>
<dbReference type="Gene3D" id="1.25.40.10">
    <property type="entry name" value="Tetratricopeptide repeat domain"/>
    <property type="match status" value="1"/>
</dbReference>
<dbReference type="Pfam" id="PF13041">
    <property type="entry name" value="PPR_2"/>
    <property type="match status" value="1"/>
</dbReference>
<keyword evidence="4" id="KW-1185">Reference proteome</keyword>
<name>A0A835YXT8_9STRA</name>
<dbReference type="InterPro" id="IPR011990">
    <property type="entry name" value="TPR-like_helical_dom_sf"/>
</dbReference>
<feature type="non-terminal residue" evidence="3">
    <location>
        <position position="148"/>
    </location>
</feature>
<keyword evidence="1" id="KW-0677">Repeat</keyword>
<evidence type="ECO:0000313" key="4">
    <source>
        <dbReference type="Proteomes" id="UP000664859"/>
    </source>
</evidence>